<dbReference type="InterPro" id="IPR003661">
    <property type="entry name" value="HisK_dim/P_dom"/>
</dbReference>
<evidence type="ECO:0000256" key="8">
    <source>
        <dbReference type="ARBA" id="ARBA00022989"/>
    </source>
</evidence>
<evidence type="ECO:0000259" key="13">
    <source>
        <dbReference type="PROSITE" id="PS50885"/>
    </source>
</evidence>
<dbReference type="SMART" id="SM00387">
    <property type="entry name" value="HATPase_c"/>
    <property type="match status" value="1"/>
</dbReference>
<dbReference type="RefSeq" id="WP_062419797.1">
    <property type="nucleotide sequence ID" value="NZ_BBXZ01000180.1"/>
</dbReference>
<dbReference type="InterPro" id="IPR004358">
    <property type="entry name" value="Sig_transdc_His_kin-like_C"/>
</dbReference>
<evidence type="ECO:0000256" key="6">
    <source>
        <dbReference type="ARBA" id="ARBA00022692"/>
    </source>
</evidence>
<dbReference type="EMBL" id="DF967975">
    <property type="protein sequence ID" value="GAP19527.1"/>
    <property type="molecule type" value="Genomic_DNA"/>
</dbReference>
<dbReference type="InterPro" id="IPR036890">
    <property type="entry name" value="HATPase_C_sf"/>
</dbReference>
<evidence type="ECO:0000256" key="4">
    <source>
        <dbReference type="ARBA" id="ARBA00022553"/>
    </source>
</evidence>
<dbReference type="PANTHER" id="PTHR45436">
    <property type="entry name" value="SENSOR HISTIDINE KINASE YKOH"/>
    <property type="match status" value="1"/>
</dbReference>
<evidence type="ECO:0000259" key="12">
    <source>
        <dbReference type="PROSITE" id="PS50109"/>
    </source>
</evidence>
<dbReference type="SUPFAM" id="SSF55874">
    <property type="entry name" value="ATPase domain of HSP90 chaperone/DNA topoisomerase II/histidine kinase"/>
    <property type="match status" value="1"/>
</dbReference>
<sequence length="459" mass="50558">MSLRLRLTLLYTSLLGGTMLLVSALVYGLVNVILLDQVDRTLVQNSTAIISRLRMNTANTFDPRGLVDLRTTETVEFQVWSTDRKLLLAKPPTQRDPLDNAGRWADEPRYQTIRQSGKSLRVLSIPLKTIRGPVGVLQISQNITLVDMILSTLSLILVLVLALGLVFSGLSAWLVIGQTLAPLATVTRVAAQITRADDLQRRIPMTGVGDDEVGALITSFNQVLERLEKLFTSQRRFLADVSHELRTPLTVIRGNVGLMRRMKELDEESLTGIESEVDRLTRLVGDLLILAQAESGRLPLNLMPVSLDTILLEVFQQMRTIAGDRVSLRIAEIDQVEIVADFDRIKQVLLNLGGNAIQYTPNGGEIILSLRKSDQMAQILVTDTGPGIPAADLPHIFERFYRAEKSRTRASGTGFGLGLSIANWITRSHGGRIEVSSREGQGTTFCVWLPLSGPPNPSA</sequence>
<dbReference type="SMART" id="SM00304">
    <property type="entry name" value="HAMP"/>
    <property type="match status" value="1"/>
</dbReference>
<dbReference type="Gene3D" id="1.10.287.130">
    <property type="match status" value="1"/>
</dbReference>
<evidence type="ECO:0000313" key="14">
    <source>
        <dbReference type="EMBL" id="GAP19527.1"/>
    </source>
</evidence>
<accession>A0A0M8JQ56</accession>
<dbReference type="GO" id="GO:0005886">
    <property type="term" value="C:plasma membrane"/>
    <property type="evidence" value="ECO:0007669"/>
    <property type="project" value="TreeGrafter"/>
</dbReference>
<evidence type="ECO:0000256" key="5">
    <source>
        <dbReference type="ARBA" id="ARBA00022679"/>
    </source>
</evidence>
<dbReference type="CDD" id="cd00082">
    <property type="entry name" value="HisKA"/>
    <property type="match status" value="1"/>
</dbReference>
<organism evidence="14">
    <name type="scientific">Levilinea saccharolytica</name>
    <dbReference type="NCBI Taxonomy" id="229921"/>
    <lineage>
        <taxon>Bacteria</taxon>
        <taxon>Bacillati</taxon>
        <taxon>Chloroflexota</taxon>
        <taxon>Anaerolineae</taxon>
        <taxon>Anaerolineales</taxon>
        <taxon>Anaerolineaceae</taxon>
        <taxon>Levilinea</taxon>
    </lineage>
</organism>
<keyword evidence="4" id="KW-0597">Phosphoprotein</keyword>
<feature type="domain" description="HAMP" evidence="13">
    <location>
        <begin position="177"/>
        <end position="232"/>
    </location>
</feature>
<feature type="transmembrane region" description="Helical" evidence="11">
    <location>
        <begin position="12"/>
        <end position="35"/>
    </location>
</feature>
<dbReference type="Gene3D" id="6.10.340.10">
    <property type="match status" value="1"/>
</dbReference>
<dbReference type="EC" id="2.7.13.3" evidence="3"/>
<comment type="subcellular location">
    <subcellularLocation>
        <location evidence="2">Membrane</location>
    </subcellularLocation>
</comment>
<keyword evidence="7 14" id="KW-0418">Kinase</keyword>
<dbReference type="FunFam" id="3.30.565.10:FF:000006">
    <property type="entry name" value="Sensor histidine kinase WalK"/>
    <property type="match status" value="1"/>
</dbReference>
<dbReference type="AlphaFoldDB" id="A0A0M8JQ56"/>
<evidence type="ECO:0000256" key="9">
    <source>
        <dbReference type="ARBA" id="ARBA00023012"/>
    </source>
</evidence>
<gene>
    <name evidence="14" type="ORF">LSAC_03432</name>
</gene>
<keyword evidence="5" id="KW-0808">Transferase</keyword>
<dbReference type="InterPro" id="IPR003660">
    <property type="entry name" value="HAMP_dom"/>
</dbReference>
<dbReference type="Pfam" id="PF02518">
    <property type="entry name" value="HATPase_c"/>
    <property type="match status" value="1"/>
</dbReference>
<feature type="domain" description="Histidine kinase" evidence="12">
    <location>
        <begin position="240"/>
        <end position="453"/>
    </location>
</feature>
<keyword evidence="9" id="KW-0902">Two-component regulatory system</keyword>
<name>A0A0M8JQ56_9CHLR</name>
<evidence type="ECO:0000256" key="1">
    <source>
        <dbReference type="ARBA" id="ARBA00000085"/>
    </source>
</evidence>
<dbReference type="InterPro" id="IPR005467">
    <property type="entry name" value="His_kinase_dom"/>
</dbReference>
<protein>
    <recommendedName>
        <fullName evidence="3">histidine kinase</fullName>
        <ecNumber evidence="3">2.7.13.3</ecNumber>
    </recommendedName>
</protein>
<dbReference type="FunFam" id="1.10.287.130:FF:000001">
    <property type="entry name" value="Two-component sensor histidine kinase"/>
    <property type="match status" value="1"/>
</dbReference>
<keyword evidence="6 11" id="KW-0812">Transmembrane</keyword>
<dbReference type="PROSITE" id="PS50109">
    <property type="entry name" value="HIS_KIN"/>
    <property type="match status" value="1"/>
</dbReference>
<keyword evidence="8 11" id="KW-1133">Transmembrane helix</keyword>
<proteinExistence type="predicted"/>
<dbReference type="PANTHER" id="PTHR45436:SF5">
    <property type="entry name" value="SENSOR HISTIDINE KINASE TRCS"/>
    <property type="match status" value="1"/>
</dbReference>
<feature type="transmembrane region" description="Helical" evidence="11">
    <location>
        <begin position="155"/>
        <end position="176"/>
    </location>
</feature>
<evidence type="ECO:0000256" key="7">
    <source>
        <dbReference type="ARBA" id="ARBA00022777"/>
    </source>
</evidence>
<dbReference type="PROSITE" id="PS50885">
    <property type="entry name" value="HAMP"/>
    <property type="match status" value="1"/>
</dbReference>
<comment type="catalytic activity">
    <reaction evidence="1">
        <text>ATP + protein L-histidine = ADP + protein N-phospho-L-histidine.</text>
        <dbReference type="EC" id="2.7.13.3"/>
    </reaction>
</comment>
<dbReference type="CDD" id="cd00075">
    <property type="entry name" value="HATPase"/>
    <property type="match status" value="1"/>
</dbReference>
<dbReference type="PRINTS" id="PR00344">
    <property type="entry name" value="BCTRLSENSOR"/>
</dbReference>
<dbReference type="SMART" id="SM00388">
    <property type="entry name" value="HisKA"/>
    <property type="match status" value="1"/>
</dbReference>
<dbReference type="Pfam" id="PF00512">
    <property type="entry name" value="HisKA"/>
    <property type="match status" value="1"/>
</dbReference>
<evidence type="ECO:0000256" key="3">
    <source>
        <dbReference type="ARBA" id="ARBA00012438"/>
    </source>
</evidence>
<evidence type="ECO:0000256" key="11">
    <source>
        <dbReference type="SAM" id="Phobius"/>
    </source>
</evidence>
<dbReference type="Gene3D" id="3.30.565.10">
    <property type="entry name" value="Histidine kinase-like ATPase, C-terminal domain"/>
    <property type="match status" value="1"/>
</dbReference>
<keyword evidence="10 11" id="KW-0472">Membrane</keyword>
<dbReference type="InterPro" id="IPR050428">
    <property type="entry name" value="TCS_sensor_his_kinase"/>
</dbReference>
<evidence type="ECO:0000256" key="10">
    <source>
        <dbReference type="ARBA" id="ARBA00023136"/>
    </source>
</evidence>
<dbReference type="Pfam" id="PF00672">
    <property type="entry name" value="HAMP"/>
    <property type="match status" value="1"/>
</dbReference>
<dbReference type="InterPro" id="IPR036097">
    <property type="entry name" value="HisK_dim/P_sf"/>
</dbReference>
<dbReference type="OrthoDB" id="9786919at2"/>
<dbReference type="GO" id="GO:0000155">
    <property type="term" value="F:phosphorelay sensor kinase activity"/>
    <property type="evidence" value="ECO:0007669"/>
    <property type="project" value="InterPro"/>
</dbReference>
<dbReference type="InterPro" id="IPR003594">
    <property type="entry name" value="HATPase_dom"/>
</dbReference>
<reference evidence="14" key="1">
    <citation type="journal article" date="2015" name="Genome Announc.">
        <title>Draft Genome Sequences of Anaerolinea thermolimosa IMO-1, Bellilinea caldifistulae GOMI-1, Leptolinea tardivitalis YMTK-2, Levilinea saccharolytica KIBI-1, Longilinea arvoryzae KOME-1, Previously Described as Members of the Class Anaerolineae (Chloroflexi).</title>
        <authorList>
            <person name="Matsuura N."/>
            <person name="Tourlousse M.D."/>
            <person name="Ohashi A."/>
            <person name="Hugenholtz P."/>
            <person name="Sekiguchi Y."/>
        </authorList>
    </citation>
    <scope>NUCLEOTIDE SEQUENCE</scope>
    <source>
        <strain evidence="14">KIBI-1</strain>
    </source>
</reference>
<dbReference type="CDD" id="cd06225">
    <property type="entry name" value="HAMP"/>
    <property type="match status" value="1"/>
</dbReference>
<evidence type="ECO:0000256" key="2">
    <source>
        <dbReference type="ARBA" id="ARBA00004370"/>
    </source>
</evidence>
<dbReference type="SUPFAM" id="SSF47384">
    <property type="entry name" value="Homodimeric domain of signal transducing histidine kinase"/>
    <property type="match status" value="1"/>
</dbReference>